<evidence type="ECO:0000256" key="3">
    <source>
        <dbReference type="ARBA" id="ARBA00023163"/>
    </source>
</evidence>
<dbReference type="PANTHER" id="PTHR42756">
    <property type="entry name" value="TRANSCRIPTIONAL REGULATOR, MARR"/>
    <property type="match status" value="1"/>
</dbReference>
<accession>A0A0C9M5M8</accession>
<protein>
    <submittedName>
        <fullName evidence="5">DNA, contig: SP661</fullName>
    </submittedName>
</protein>
<comment type="caution">
    <text evidence="5">The sequence shown here is derived from an EMBL/GenBank/DDBJ whole genome shotgun (WGS) entry which is preliminary data.</text>
</comment>
<dbReference type="SUPFAM" id="SSF46785">
    <property type="entry name" value="Winged helix' DNA-binding domain"/>
    <property type="match status" value="1"/>
</dbReference>
<evidence type="ECO:0000259" key="4">
    <source>
        <dbReference type="PROSITE" id="PS50995"/>
    </source>
</evidence>
<dbReference type="InterPro" id="IPR000835">
    <property type="entry name" value="HTH_MarR-typ"/>
</dbReference>
<evidence type="ECO:0000256" key="1">
    <source>
        <dbReference type="ARBA" id="ARBA00023015"/>
    </source>
</evidence>
<dbReference type="SMART" id="SM00347">
    <property type="entry name" value="HTH_MARR"/>
    <property type="match status" value="1"/>
</dbReference>
<dbReference type="EMBL" id="BBJS01000061">
    <property type="protein sequence ID" value="GAN15590.1"/>
    <property type="molecule type" value="Genomic_DNA"/>
</dbReference>
<dbReference type="GO" id="GO:0003700">
    <property type="term" value="F:DNA-binding transcription factor activity"/>
    <property type="evidence" value="ECO:0007669"/>
    <property type="project" value="InterPro"/>
</dbReference>
<keyword evidence="3" id="KW-0804">Transcription</keyword>
<feature type="domain" description="HTH marR-type" evidence="4">
    <location>
        <begin position="21"/>
        <end position="153"/>
    </location>
</feature>
<dbReference type="InterPro" id="IPR036390">
    <property type="entry name" value="WH_DNA-bd_sf"/>
</dbReference>
<gene>
    <name evidence="5" type="ORF">SP6_61_00390</name>
</gene>
<dbReference type="Gene3D" id="1.10.10.10">
    <property type="entry name" value="Winged helix-like DNA-binding domain superfamily/Winged helix DNA-binding domain"/>
    <property type="match status" value="1"/>
</dbReference>
<evidence type="ECO:0000313" key="6">
    <source>
        <dbReference type="Proteomes" id="UP000032025"/>
    </source>
</evidence>
<dbReference type="InterPro" id="IPR023187">
    <property type="entry name" value="Tscrpt_reg_MarR-type_CS"/>
</dbReference>
<dbReference type="GO" id="GO:0003677">
    <property type="term" value="F:DNA binding"/>
    <property type="evidence" value="ECO:0007669"/>
    <property type="project" value="UniProtKB-KW"/>
</dbReference>
<dbReference type="InterPro" id="IPR036388">
    <property type="entry name" value="WH-like_DNA-bd_sf"/>
</dbReference>
<reference evidence="5 6" key="1">
    <citation type="submission" date="2014-08" db="EMBL/GenBank/DDBJ databases">
        <title>Whole genome shotgun sequence of Sphingomonas paucimobilis NBRC 13935.</title>
        <authorList>
            <person name="Hosoyama A."/>
            <person name="Hashimoto M."/>
            <person name="Hosoyama Y."/>
            <person name="Noguchi M."/>
            <person name="Uohara A."/>
            <person name="Ohji S."/>
            <person name="Katano-Makiyama Y."/>
            <person name="Ichikawa N."/>
            <person name="Kimura A."/>
            <person name="Yamazoe A."/>
            <person name="Fujita N."/>
        </authorList>
    </citation>
    <scope>NUCLEOTIDE SEQUENCE [LARGE SCALE GENOMIC DNA]</scope>
    <source>
        <strain evidence="5 6">NBRC 13935</strain>
    </source>
</reference>
<sequence>MSERDSKRRVGQPPHTQAALEDFVPYLVNRLASAGQSAQNKRLAAAGINTVTLRTLSVLHIQNGLTVNEITARAFAEQSTASRAIDAMVTNGLVERHVSEQDGRRREIGLTEDGSTLLHACWPQMEEHYAVMTAGISEDDLATCKRVLLRMIANLRGDDG</sequence>
<keyword evidence="6" id="KW-1185">Reference proteome</keyword>
<dbReference type="RefSeq" id="WP_007405570.1">
    <property type="nucleotide sequence ID" value="NZ_BBJS01000061.1"/>
</dbReference>
<dbReference type="PRINTS" id="PR00598">
    <property type="entry name" value="HTHMARR"/>
</dbReference>
<dbReference type="AlphaFoldDB" id="A0A0C9M5M8"/>
<dbReference type="GeneID" id="78527730"/>
<evidence type="ECO:0000313" key="5">
    <source>
        <dbReference type="EMBL" id="GAN15590.1"/>
    </source>
</evidence>
<dbReference type="PROSITE" id="PS50995">
    <property type="entry name" value="HTH_MARR_2"/>
    <property type="match status" value="1"/>
</dbReference>
<dbReference type="Proteomes" id="UP000032025">
    <property type="component" value="Unassembled WGS sequence"/>
</dbReference>
<keyword evidence="2" id="KW-0238">DNA-binding</keyword>
<proteinExistence type="predicted"/>
<dbReference type="PANTHER" id="PTHR42756:SF1">
    <property type="entry name" value="TRANSCRIPTIONAL REPRESSOR OF EMRAB OPERON"/>
    <property type="match status" value="1"/>
</dbReference>
<organism evidence="5 6">
    <name type="scientific">Sphingomonas paucimobilis NBRC 13935</name>
    <dbReference type="NCBI Taxonomy" id="1219050"/>
    <lineage>
        <taxon>Bacteria</taxon>
        <taxon>Pseudomonadati</taxon>
        <taxon>Pseudomonadota</taxon>
        <taxon>Alphaproteobacteria</taxon>
        <taxon>Sphingomonadales</taxon>
        <taxon>Sphingomonadaceae</taxon>
        <taxon>Sphingomonas</taxon>
    </lineage>
</organism>
<evidence type="ECO:0000256" key="2">
    <source>
        <dbReference type="ARBA" id="ARBA00023125"/>
    </source>
</evidence>
<name>A0A0C9M5M8_SPHPI</name>
<dbReference type="Pfam" id="PF12802">
    <property type="entry name" value="MarR_2"/>
    <property type="match status" value="1"/>
</dbReference>
<keyword evidence="1" id="KW-0805">Transcription regulation</keyword>
<dbReference type="PROSITE" id="PS01117">
    <property type="entry name" value="HTH_MARR_1"/>
    <property type="match status" value="1"/>
</dbReference>